<keyword evidence="3 5" id="KW-1133">Transmembrane helix</keyword>
<feature type="transmembrane region" description="Helical" evidence="5">
    <location>
        <begin position="75"/>
        <end position="107"/>
    </location>
</feature>
<evidence type="ECO:0000313" key="8">
    <source>
        <dbReference type="Proteomes" id="UP001516061"/>
    </source>
</evidence>
<feature type="transmembrane region" description="Helical" evidence="5">
    <location>
        <begin position="191"/>
        <end position="210"/>
    </location>
</feature>
<keyword evidence="4 5" id="KW-0472">Membrane</keyword>
<dbReference type="EMBL" id="JABSNM010000003">
    <property type="protein sequence ID" value="NRT55320.1"/>
    <property type="molecule type" value="Genomic_DNA"/>
</dbReference>
<accession>A0ABX2FZ76</accession>
<feature type="domain" description="STAS" evidence="6">
    <location>
        <begin position="479"/>
        <end position="582"/>
    </location>
</feature>
<dbReference type="Proteomes" id="UP001516061">
    <property type="component" value="Unassembled WGS sequence"/>
</dbReference>
<feature type="transmembrane region" description="Helical" evidence="5">
    <location>
        <begin position="418"/>
        <end position="448"/>
    </location>
</feature>
<dbReference type="Pfam" id="PF00916">
    <property type="entry name" value="Sulfate_transp"/>
    <property type="match status" value="1"/>
</dbReference>
<evidence type="ECO:0000259" key="6">
    <source>
        <dbReference type="PROSITE" id="PS50801"/>
    </source>
</evidence>
<dbReference type="CDD" id="cd07042">
    <property type="entry name" value="STAS_SulP_like_sulfate_transporter"/>
    <property type="match status" value="1"/>
</dbReference>
<reference evidence="7 8" key="1">
    <citation type="submission" date="2020-05" db="EMBL/GenBank/DDBJ databases">
        <title>Genomic Encyclopedia of Type Strains, Phase IV (KMG-V): Genome sequencing to study the core and pangenomes of soil and plant-associated prokaryotes.</title>
        <authorList>
            <person name="Whitman W."/>
        </authorList>
    </citation>
    <scope>NUCLEOTIDE SEQUENCE [LARGE SCALE GENOMIC DNA]</scope>
    <source>
        <strain evidence="7 8">C29</strain>
    </source>
</reference>
<feature type="transmembrane region" description="Helical" evidence="5">
    <location>
        <begin position="366"/>
        <end position="397"/>
    </location>
</feature>
<dbReference type="Pfam" id="PF01740">
    <property type="entry name" value="STAS"/>
    <property type="match status" value="1"/>
</dbReference>
<proteinExistence type="predicted"/>
<dbReference type="InterPro" id="IPR002645">
    <property type="entry name" value="STAS_dom"/>
</dbReference>
<dbReference type="InterPro" id="IPR036513">
    <property type="entry name" value="STAS_dom_sf"/>
</dbReference>
<evidence type="ECO:0000256" key="1">
    <source>
        <dbReference type="ARBA" id="ARBA00004141"/>
    </source>
</evidence>
<name>A0ABX2FZ76_9BURK</name>
<evidence type="ECO:0000256" key="3">
    <source>
        <dbReference type="ARBA" id="ARBA00022989"/>
    </source>
</evidence>
<sequence>MSLSSLSDLRAVLPAWAARLHPFHPRLLDSLRGYERSRFLADLGAGATVGIVALPLAMAFAIASGVKPEQGLYTAIVAGFLISLLGGSSVQIGGPAGAFIVIVYGIIERHGLANLLIATMLAGVLLFLMGLLRLGGLVRYIPVSIVIGFTNGIAVLIALSQLRDLFGLDIAKMPADFFAQIRTLWLHRESFNPWAFALGAGCLGGLFVWARLFKPGTPLPRELVEGRSGRVISRVPGPIVALVTLTLLSRLLELPVATIGSRFGGIPQSLPAFDPPDFDWATAKQLLMPTLTIALLGAIESLLCARVADNMIDAPRHDPNQELMAQGVANFVAPFLGGIPATGTIARTVTNVRAGATSPVAGMLHALILLLIMLAAAPLALHVPLAVLAGILLFVAWNMGEWHEFVRLRHFRLPYRSVLLGTFFLTVVFDLTVAVEVGLLLACGFFIWRMSQLFAIERLAPAPEIDTTTFQDTLPGAPDGVEVHSLYGTLFFGAIGKVEALPERLRPDTRVLVLEMHRLISIDTSGVDALVQLHRQLQRRGVRLIVAALNAQPRSLLERSGFVALLGPHGLAPTLAAAMAAAAVMPPVAPPPRPAA</sequence>
<evidence type="ECO:0000256" key="4">
    <source>
        <dbReference type="ARBA" id="ARBA00023136"/>
    </source>
</evidence>
<dbReference type="InterPro" id="IPR001902">
    <property type="entry name" value="SLC26A/SulP_fam"/>
</dbReference>
<dbReference type="PROSITE" id="PS50801">
    <property type="entry name" value="STAS"/>
    <property type="match status" value="1"/>
</dbReference>
<dbReference type="Gene3D" id="3.30.750.24">
    <property type="entry name" value="STAS domain"/>
    <property type="match status" value="1"/>
</dbReference>
<protein>
    <submittedName>
        <fullName evidence="7">SulP family sulfate permease</fullName>
    </submittedName>
</protein>
<comment type="subcellular location">
    <subcellularLocation>
        <location evidence="1">Membrane</location>
        <topology evidence="1">Multi-pass membrane protein</topology>
    </subcellularLocation>
</comment>
<gene>
    <name evidence="7" type="ORF">HNQ01_001030</name>
</gene>
<feature type="transmembrane region" description="Helical" evidence="5">
    <location>
        <begin position="328"/>
        <end position="346"/>
    </location>
</feature>
<feature type="transmembrane region" description="Helical" evidence="5">
    <location>
        <begin position="113"/>
        <end position="132"/>
    </location>
</feature>
<dbReference type="InterPro" id="IPR011547">
    <property type="entry name" value="SLC26A/SulP_dom"/>
</dbReference>
<organism evidence="7 8">
    <name type="scientific">Sphaerotilus uruguayifluvii</name>
    <dbReference type="NCBI Taxonomy" id="2735897"/>
    <lineage>
        <taxon>Bacteria</taxon>
        <taxon>Pseudomonadati</taxon>
        <taxon>Pseudomonadota</taxon>
        <taxon>Betaproteobacteria</taxon>
        <taxon>Burkholderiales</taxon>
        <taxon>Sphaerotilaceae</taxon>
        <taxon>Sphaerotilus</taxon>
    </lineage>
</organism>
<evidence type="ECO:0000256" key="2">
    <source>
        <dbReference type="ARBA" id="ARBA00022692"/>
    </source>
</evidence>
<feature type="transmembrane region" description="Helical" evidence="5">
    <location>
        <begin position="286"/>
        <end position="308"/>
    </location>
</feature>
<dbReference type="PANTHER" id="PTHR11814">
    <property type="entry name" value="SULFATE TRANSPORTER"/>
    <property type="match status" value="1"/>
</dbReference>
<evidence type="ECO:0000256" key="5">
    <source>
        <dbReference type="SAM" id="Phobius"/>
    </source>
</evidence>
<keyword evidence="8" id="KW-1185">Reference proteome</keyword>
<feature type="transmembrane region" description="Helical" evidence="5">
    <location>
        <begin position="41"/>
        <end position="63"/>
    </location>
</feature>
<feature type="transmembrane region" description="Helical" evidence="5">
    <location>
        <begin position="139"/>
        <end position="159"/>
    </location>
</feature>
<evidence type="ECO:0000313" key="7">
    <source>
        <dbReference type="EMBL" id="NRT55320.1"/>
    </source>
</evidence>
<keyword evidence="2 5" id="KW-0812">Transmembrane</keyword>
<comment type="caution">
    <text evidence="7">The sequence shown here is derived from an EMBL/GenBank/DDBJ whole genome shotgun (WGS) entry which is preliminary data.</text>
</comment>
<dbReference type="SUPFAM" id="SSF52091">
    <property type="entry name" value="SpoIIaa-like"/>
    <property type="match status" value="1"/>
</dbReference>